<organism evidence="2 3">
    <name type="scientific">Cylindrotheca closterium</name>
    <dbReference type="NCBI Taxonomy" id="2856"/>
    <lineage>
        <taxon>Eukaryota</taxon>
        <taxon>Sar</taxon>
        <taxon>Stramenopiles</taxon>
        <taxon>Ochrophyta</taxon>
        <taxon>Bacillariophyta</taxon>
        <taxon>Bacillariophyceae</taxon>
        <taxon>Bacillariophycidae</taxon>
        <taxon>Bacillariales</taxon>
        <taxon>Bacillariaceae</taxon>
        <taxon>Cylindrotheca</taxon>
    </lineage>
</organism>
<dbReference type="AlphaFoldDB" id="A0AAD2FZ46"/>
<feature type="transmembrane region" description="Helical" evidence="1">
    <location>
        <begin position="72"/>
        <end position="89"/>
    </location>
</feature>
<comment type="caution">
    <text evidence="2">The sequence shown here is derived from an EMBL/GenBank/DDBJ whole genome shotgun (WGS) entry which is preliminary data.</text>
</comment>
<reference evidence="2" key="1">
    <citation type="submission" date="2023-08" db="EMBL/GenBank/DDBJ databases">
        <authorList>
            <person name="Audoor S."/>
            <person name="Bilcke G."/>
        </authorList>
    </citation>
    <scope>NUCLEOTIDE SEQUENCE</scope>
</reference>
<evidence type="ECO:0000313" key="3">
    <source>
        <dbReference type="Proteomes" id="UP001295423"/>
    </source>
</evidence>
<name>A0AAD2FZ46_9STRA</name>
<gene>
    <name evidence="2" type="ORF">CYCCA115_LOCUS16722</name>
</gene>
<keyword evidence="1" id="KW-0472">Membrane</keyword>
<evidence type="ECO:0000313" key="2">
    <source>
        <dbReference type="EMBL" id="CAJ1957460.1"/>
    </source>
</evidence>
<evidence type="ECO:0000256" key="1">
    <source>
        <dbReference type="SAM" id="Phobius"/>
    </source>
</evidence>
<feature type="transmembrane region" description="Helical" evidence="1">
    <location>
        <begin position="12"/>
        <end position="27"/>
    </location>
</feature>
<keyword evidence="1" id="KW-0812">Transmembrane</keyword>
<keyword evidence="1" id="KW-1133">Transmembrane helix</keyword>
<accession>A0AAD2FZ46</accession>
<feature type="transmembrane region" description="Helical" evidence="1">
    <location>
        <begin position="34"/>
        <end position="52"/>
    </location>
</feature>
<sequence length="142" mass="15595">MSLSIEEVGPAIMYGGLALVMGYGTYVQKEPSWIFPAMICAGFLGFTVATIVKEGFLAVIPALTSNFWSNQVWYDLLFAVGLFWFALVERAKKVGMPLLPWFIYVVSAASIGGLNMYARILYLEEQQGKGDDALLNVNDGPL</sequence>
<feature type="transmembrane region" description="Helical" evidence="1">
    <location>
        <begin position="101"/>
        <end position="122"/>
    </location>
</feature>
<proteinExistence type="predicted"/>
<dbReference type="Proteomes" id="UP001295423">
    <property type="component" value="Unassembled WGS sequence"/>
</dbReference>
<dbReference type="EMBL" id="CAKOGP040001947">
    <property type="protein sequence ID" value="CAJ1957460.1"/>
    <property type="molecule type" value="Genomic_DNA"/>
</dbReference>
<protein>
    <submittedName>
        <fullName evidence="2">Uncharacterized protein</fullName>
    </submittedName>
</protein>
<keyword evidence="3" id="KW-1185">Reference proteome</keyword>